<dbReference type="Proteomes" id="UP000003178">
    <property type="component" value="Unassembled WGS sequence"/>
</dbReference>
<keyword evidence="12" id="KW-1185">Reference proteome</keyword>
<feature type="transmembrane region" description="Helical" evidence="9">
    <location>
        <begin position="278"/>
        <end position="300"/>
    </location>
</feature>
<comment type="subcellular location">
    <subcellularLocation>
        <location evidence="1">Cell inner membrane</location>
        <topology evidence="1">Multi-pass membrane protein</topology>
    </subcellularLocation>
</comment>
<feature type="transmembrane region" description="Helical" evidence="9">
    <location>
        <begin position="20"/>
        <end position="39"/>
    </location>
</feature>
<dbReference type="InterPro" id="IPR050864">
    <property type="entry name" value="Bacterial_PTS_Sugar_Transport"/>
</dbReference>
<dbReference type="PANTHER" id="PTHR30505:SF0">
    <property type="entry name" value="FRUCTOSE-LIKE PTS SYSTEM EIIBC COMPONENT-RELATED"/>
    <property type="match status" value="1"/>
</dbReference>
<feature type="transmembrane region" description="Helical" evidence="9">
    <location>
        <begin position="136"/>
        <end position="158"/>
    </location>
</feature>
<feature type="domain" description="PTS EIIC type-2" evidence="10">
    <location>
        <begin position="10"/>
        <end position="350"/>
    </location>
</feature>
<evidence type="ECO:0000256" key="1">
    <source>
        <dbReference type="ARBA" id="ARBA00004429"/>
    </source>
</evidence>
<dbReference type="HOGENOM" id="CLU_013155_0_1_9"/>
<keyword evidence="3" id="KW-1003">Cell membrane</keyword>
<dbReference type="EMBL" id="ABWP01000086">
    <property type="protein sequence ID" value="EEA84159.1"/>
    <property type="molecule type" value="Genomic_DNA"/>
</dbReference>
<dbReference type="Pfam" id="PF02378">
    <property type="entry name" value="PTS_EIIC"/>
    <property type="match status" value="1"/>
</dbReference>
<keyword evidence="5" id="KW-0598">Phosphotransferase system</keyword>
<keyword evidence="7 9" id="KW-1133">Transmembrane helix</keyword>
<feature type="transmembrane region" description="Helical" evidence="9">
    <location>
        <begin position="178"/>
        <end position="198"/>
    </location>
</feature>
<proteinExistence type="predicted"/>
<evidence type="ECO:0000256" key="5">
    <source>
        <dbReference type="ARBA" id="ARBA00022683"/>
    </source>
</evidence>
<reference evidence="11 12" key="1">
    <citation type="submission" date="2008-09" db="EMBL/GenBank/DDBJ databases">
        <authorList>
            <person name="Fulton L."/>
            <person name="Clifton S."/>
            <person name="Fulton B."/>
            <person name="Xu J."/>
            <person name="Minx P."/>
            <person name="Pepin K.H."/>
            <person name="Johnson M."/>
            <person name="Thiruvilangam P."/>
            <person name="Bhonagiri V."/>
            <person name="Nash W.E."/>
            <person name="Mardis E.R."/>
            <person name="Wilson R.K."/>
        </authorList>
    </citation>
    <scope>NUCLEOTIDE SEQUENCE [LARGE SCALE GENOMIC DNA]</scope>
    <source>
        <strain evidence="11 12">DSM 13275</strain>
    </source>
</reference>
<dbReference type="PROSITE" id="PS51104">
    <property type="entry name" value="PTS_EIIC_TYPE_2"/>
    <property type="match status" value="1"/>
</dbReference>
<dbReference type="GO" id="GO:0008982">
    <property type="term" value="F:protein-N(PI)-phosphohistidine-sugar phosphotransferase activity"/>
    <property type="evidence" value="ECO:0007669"/>
    <property type="project" value="InterPro"/>
</dbReference>
<dbReference type="GO" id="GO:0005886">
    <property type="term" value="C:plasma membrane"/>
    <property type="evidence" value="ECO:0007669"/>
    <property type="project" value="UniProtKB-SubCell"/>
</dbReference>
<comment type="caution">
    <text evidence="11">The sequence shown here is derived from an EMBL/GenBank/DDBJ whole genome shotgun (WGS) entry which is preliminary data.</text>
</comment>
<dbReference type="STRING" id="500633.CLOHIR_02177"/>
<evidence type="ECO:0000256" key="2">
    <source>
        <dbReference type="ARBA" id="ARBA00022448"/>
    </source>
</evidence>
<protein>
    <submittedName>
        <fullName evidence="11">Phosphotransferase system, EIIC</fullName>
    </submittedName>
</protein>
<keyword evidence="8 9" id="KW-0472">Membrane</keyword>
<dbReference type="InterPro" id="IPR013014">
    <property type="entry name" value="PTS_EIIC_2"/>
</dbReference>
<evidence type="ECO:0000256" key="6">
    <source>
        <dbReference type="ARBA" id="ARBA00022692"/>
    </source>
</evidence>
<dbReference type="AlphaFoldDB" id="B6G215"/>
<organism evidence="11 12">
    <name type="scientific">Peptacetobacter hiranonis (strain DSM 13275 / JCM 10541 / KCTC 15199 / TO-931)</name>
    <name type="common">Clostridium hiranonis</name>
    <dbReference type="NCBI Taxonomy" id="500633"/>
    <lineage>
        <taxon>Bacteria</taxon>
        <taxon>Bacillati</taxon>
        <taxon>Bacillota</taxon>
        <taxon>Clostridia</taxon>
        <taxon>Peptostreptococcales</taxon>
        <taxon>Peptostreptococcaceae</taxon>
        <taxon>Peptacetobacter</taxon>
    </lineage>
</organism>
<keyword evidence="6 9" id="KW-0812">Transmembrane</keyword>
<keyword evidence="2" id="KW-0813">Transport</keyword>
<dbReference type="InterPro" id="IPR003352">
    <property type="entry name" value="PTS_EIIC"/>
</dbReference>
<keyword evidence="4" id="KW-0762">Sugar transport</keyword>
<evidence type="ECO:0000256" key="4">
    <source>
        <dbReference type="ARBA" id="ARBA00022597"/>
    </source>
</evidence>
<evidence type="ECO:0000256" key="8">
    <source>
        <dbReference type="ARBA" id="ARBA00023136"/>
    </source>
</evidence>
<evidence type="ECO:0000256" key="7">
    <source>
        <dbReference type="ARBA" id="ARBA00022989"/>
    </source>
</evidence>
<accession>B6G215</accession>
<dbReference type="GO" id="GO:0090563">
    <property type="term" value="F:protein-phosphocysteine-sugar phosphotransferase activity"/>
    <property type="evidence" value="ECO:0007669"/>
    <property type="project" value="TreeGrafter"/>
</dbReference>
<dbReference type="GO" id="GO:0009401">
    <property type="term" value="P:phosphoenolpyruvate-dependent sugar phosphotransferase system"/>
    <property type="evidence" value="ECO:0007669"/>
    <property type="project" value="UniProtKB-KW"/>
</dbReference>
<dbReference type="PANTHER" id="PTHR30505">
    <property type="entry name" value="FRUCTOSE-LIKE PERMEASE"/>
    <property type="match status" value="1"/>
</dbReference>
<evidence type="ECO:0000313" key="11">
    <source>
        <dbReference type="EMBL" id="EEA84159.1"/>
    </source>
</evidence>
<feature type="transmembrane region" description="Helical" evidence="9">
    <location>
        <begin position="99"/>
        <end position="116"/>
    </location>
</feature>
<evidence type="ECO:0000313" key="12">
    <source>
        <dbReference type="Proteomes" id="UP000003178"/>
    </source>
</evidence>
<feature type="transmembrane region" description="Helical" evidence="9">
    <location>
        <begin position="59"/>
        <end position="79"/>
    </location>
</feature>
<reference evidence="11 12" key="2">
    <citation type="submission" date="2008-10" db="EMBL/GenBank/DDBJ databases">
        <title>Draft genome sequence of Clostridium hiranonis (DSM 13275).</title>
        <authorList>
            <person name="Sudarsanam P."/>
            <person name="Ley R."/>
            <person name="Guruge J."/>
            <person name="Turnbaugh P.J."/>
            <person name="Mahowald M."/>
            <person name="Liep D."/>
            <person name="Gordon J."/>
        </authorList>
    </citation>
    <scope>NUCLEOTIDE SEQUENCE [LARGE SCALE GENOMIC DNA]</scope>
    <source>
        <strain evidence="11 12">DSM 13275</strain>
    </source>
</reference>
<evidence type="ECO:0000256" key="9">
    <source>
        <dbReference type="SAM" id="Phobius"/>
    </source>
</evidence>
<keyword evidence="11" id="KW-0808">Transferase</keyword>
<feature type="transmembrane region" description="Helical" evidence="9">
    <location>
        <begin position="218"/>
        <end position="238"/>
    </location>
</feature>
<evidence type="ECO:0000259" key="10">
    <source>
        <dbReference type="PROSITE" id="PS51104"/>
    </source>
</evidence>
<evidence type="ECO:0000256" key="3">
    <source>
        <dbReference type="ARBA" id="ARBA00022475"/>
    </source>
</evidence>
<feature type="transmembrane region" description="Helical" evidence="9">
    <location>
        <begin position="320"/>
        <end position="340"/>
    </location>
</feature>
<dbReference type="eggNOG" id="COG1299">
    <property type="taxonomic scope" value="Bacteria"/>
</dbReference>
<gene>
    <name evidence="11" type="ORF">CLOHIR_02177</name>
</gene>
<dbReference type="InterPro" id="IPR006327">
    <property type="entry name" value="PTS_IIC_fruc"/>
</dbReference>
<sequence length="366" mass="38721">MEIKMKNLQLKKHMMTAIAYMIPFVAASGMLMVIGNIFGGQGVDVLNSSISVPDLLTTLGGTSLGFIPIIISTGIAYSIADKAGIAPGVILGLLCKVDGYGFLGGLVSGFLVGYLTKWLLKVIKVPKWVQGLLPQLILPLLVSLIVGVLMQYIIGVPITWLTEGVTNMLITMQSNPSLAVLFGVVVGILSAVDYGGPINKVVFTFAAALLSEGMGGPIANLIQASMIAPFGLTIGYFISRITGKVLFSNEEVNALKSAFVMGCFQITEGSFPIILNDLLRITICTALGAGTSGALIGFFGVESKVPSGGFLALPGLNKPFAWLLALLVGSIVFAIALQFLKHKPTEEKVEVKSEEIDLDDLSFTEF</sequence>
<name>B6G215_PEPHT</name>
<dbReference type="GO" id="GO:0005351">
    <property type="term" value="F:carbohydrate:proton symporter activity"/>
    <property type="evidence" value="ECO:0007669"/>
    <property type="project" value="InterPro"/>
</dbReference>
<dbReference type="NCBIfam" id="TIGR01427">
    <property type="entry name" value="PTS_IIC_fructo"/>
    <property type="match status" value="1"/>
</dbReference>